<organism evidence="2 3">
    <name type="scientific">Megaselia scalaris</name>
    <name type="common">Humpbacked fly</name>
    <name type="synonym">Phora scalaris</name>
    <dbReference type="NCBI Taxonomy" id="36166"/>
    <lineage>
        <taxon>Eukaryota</taxon>
        <taxon>Metazoa</taxon>
        <taxon>Ecdysozoa</taxon>
        <taxon>Arthropoda</taxon>
        <taxon>Hexapoda</taxon>
        <taxon>Insecta</taxon>
        <taxon>Pterygota</taxon>
        <taxon>Neoptera</taxon>
        <taxon>Endopterygota</taxon>
        <taxon>Diptera</taxon>
        <taxon>Brachycera</taxon>
        <taxon>Muscomorpha</taxon>
        <taxon>Platypezoidea</taxon>
        <taxon>Phoridae</taxon>
        <taxon>Megaseliini</taxon>
        <taxon>Megaselia</taxon>
    </lineage>
</organism>
<dbReference type="Proteomes" id="UP000015102">
    <property type="component" value="Unassembled WGS sequence"/>
</dbReference>
<dbReference type="STRING" id="36166.T1GPV9"/>
<evidence type="ECO:0000313" key="2">
    <source>
        <dbReference type="EnsemblMetazoa" id="MESCA005654-PA"/>
    </source>
</evidence>
<dbReference type="GO" id="GO:0004672">
    <property type="term" value="F:protein kinase activity"/>
    <property type="evidence" value="ECO:0007669"/>
    <property type="project" value="InterPro"/>
</dbReference>
<accession>T1GPV9</accession>
<evidence type="ECO:0000313" key="3">
    <source>
        <dbReference type="Proteomes" id="UP000015102"/>
    </source>
</evidence>
<dbReference type="EnsemblMetazoa" id="MESCA005654-RA">
    <property type="protein sequence ID" value="MESCA005654-PA"/>
    <property type="gene ID" value="MESCA005654"/>
</dbReference>
<dbReference type="InterPro" id="IPR011009">
    <property type="entry name" value="Kinase-like_dom_sf"/>
</dbReference>
<name>T1GPV9_MEGSC</name>
<proteinExistence type="predicted"/>
<dbReference type="InterPro" id="IPR000719">
    <property type="entry name" value="Prot_kinase_dom"/>
</dbReference>
<keyword evidence="3" id="KW-1185">Reference proteome</keyword>
<dbReference type="GO" id="GO:0005524">
    <property type="term" value="F:ATP binding"/>
    <property type="evidence" value="ECO:0007669"/>
    <property type="project" value="InterPro"/>
</dbReference>
<dbReference type="InterPro" id="IPR008271">
    <property type="entry name" value="Ser/Thr_kinase_AS"/>
</dbReference>
<protein>
    <recommendedName>
        <fullName evidence="1">Protein kinase domain-containing protein</fullName>
    </recommendedName>
</protein>
<dbReference type="AlphaFoldDB" id="T1GPV9"/>
<dbReference type="HOGENOM" id="CLU_2309201_0_0_1"/>
<dbReference type="EMBL" id="CAQQ02159310">
    <property type="status" value="NOT_ANNOTATED_CDS"/>
    <property type="molecule type" value="Genomic_DNA"/>
</dbReference>
<reference evidence="2" key="2">
    <citation type="submission" date="2015-06" db="UniProtKB">
        <authorList>
            <consortium name="EnsemblMetazoa"/>
        </authorList>
    </citation>
    <scope>IDENTIFICATION</scope>
</reference>
<dbReference type="SUPFAM" id="SSF56112">
    <property type="entry name" value="Protein kinase-like (PK-like)"/>
    <property type="match status" value="1"/>
</dbReference>
<dbReference type="Gene3D" id="1.10.510.10">
    <property type="entry name" value="Transferase(Phosphotransferase) domain 1"/>
    <property type="match status" value="1"/>
</dbReference>
<dbReference type="PROSITE" id="PS00108">
    <property type="entry name" value="PROTEIN_KINASE_ST"/>
    <property type="match status" value="1"/>
</dbReference>
<sequence>MHRHGFFHRDLKPENLLCSGPELVKMQISDWPEKYGRGHHLLTTFQRDGIELRKFFYIPRDTTVQLIYGQLDVLWPSCTPFGHCFLVAVKLTNFLKFVQF</sequence>
<dbReference type="PROSITE" id="PS50011">
    <property type="entry name" value="PROTEIN_KINASE_DOM"/>
    <property type="match status" value="1"/>
</dbReference>
<reference evidence="3" key="1">
    <citation type="submission" date="2013-02" db="EMBL/GenBank/DDBJ databases">
        <authorList>
            <person name="Hughes D."/>
        </authorList>
    </citation>
    <scope>NUCLEOTIDE SEQUENCE</scope>
    <source>
        <strain>Durham</strain>
        <strain evidence="3">NC isolate 2 -- Noor lab</strain>
    </source>
</reference>
<evidence type="ECO:0000259" key="1">
    <source>
        <dbReference type="PROSITE" id="PS50011"/>
    </source>
</evidence>
<feature type="domain" description="Protein kinase" evidence="1">
    <location>
        <begin position="1"/>
        <end position="100"/>
    </location>
</feature>